<dbReference type="Proteomes" id="UP000492821">
    <property type="component" value="Unassembled WGS sequence"/>
</dbReference>
<dbReference type="AlphaFoldDB" id="A0A7E4V977"/>
<proteinExistence type="predicted"/>
<dbReference type="WBParaSite" id="Pan_g17779.t1">
    <property type="protein sequence ID" value="Pan_g17779.t1"/>
    <property type="gene ID" value="Pan_g17779"/>
</dbReference>
<sequence>MYHFRRLHRKNRGYVIPFNGRLSAFSPKVQPIATTIAKSENCALTSQNDITVGIYYYCIDRNLHTTTSDCVQSVTLKNQSSSFKIAQSISIDRLVQPC</sequence>
<protein>
    <submittedName>
        <fullName evidence="2">Astacin domain-containing protein</fullName>
    </submittedName>
</protein>
<keyword evidence="1" id="KW-1185">Reference proteome</keyword>
<reference evidence="1" key="1">
    <citation type="journal article" date="2013" name="Genetics">
        <title>The draft genome and transcriptome of Panagrellus redivivus are shaped by the harsh demands of a free-living lifestyle.</title>
        <authorList>
            <person name="Srinivasan J."/>
            <person name="Dillman A.R."/>
            <person name="Macchietto M.G."/>
            <person name="Heikkinen L."/>
            <person name="Lakso M."/>
            <person name="Fracchia K.M."/>
            <person name="Antoshechkin I."/>
            <person name="Mortazavi A."/>
            <person name="Wong G."/>
            <person name="Sternberg P.W."/>
        </authorList>
    </citation>
    <scope>NUCLEOTIDE SEQUENCE [LARGE SCALE GENOMIC DNA]</scope>
    <source>
        <strain evidence="1">MT8872</strain>
    </source>
</reference>
<evidence type="ECO:0000313" key="2">
    <source>
        <dbReference type="WBParaSite" id="Pan_g17779.t1"/>
    </source>
</evidence>
<reference evidence="2" key="2">
    <citation type="submission" date="2020-10" db="UniProtKB">
        <authorList>
            <consortium name="WormBaseParasite"/>
        </authorList>
    </citation>
    <scope>IDENTIFICATION</scope>
</reference>
<organism evidence="1 2">
    <name type="scientific">Panagrellus redivivus</name>
    <name type="common">Microworm</name>
    <dbReference type="NCBI Taxonomy" id="6233"/>
    <lineage>
        <taxon>Eukaryota</taxon>
        <taxon>Metazoa</taxon>
        <taxon>Ecdysozoa</taxon>
        <taxon>Nematoda</taxon>
        <taxon>Chromadorea</taxon>
        <taxon>Rhabditida</taxon>
        <taxon>Tylenchina</taxon>
        <taxon>Panagrolaimomorpha</taxon>
        <taxon>Panagrolaimoidea</taxon>
        <taxon>Panagrolaimidae</taxon>
        <taxon>Panagrellus</taxon>
    </lineage>
</organism>
<accession>A0A7E4V977</accession>
<evidence type="ECO:0000313" key="1">
    <source>
        <dbReference type="Proteomes" id="UP000492821"/>
    </source>
</evidence>
<name>A0A7E4V977_PANRE</name>